<dbReference type="SUPFAM" id="SSF51735">
    <property type="entry name" value="NAD(P)-binding Rossmann-fold domains"/>
    <property type="match status" value="1"/>
</dbReference>
<sequence>MEENHKTPQNVTVLGLGAMGSALAKAFLKAGHRTTVWNRSADKAVPLVEKGAVAAATVSEAVAASELVVICVLNYEILEKIVKPVADELQGKTLVSLTNDTPAKARQMASWAQAEGIDYLDGSVLVPVPEVGQPDALLLYSGPRHIFDKYFPVLRALGGKSTYLGEDPGHAALYDIAMMNIFYTSLTGVLHSYALLNAEGERAEEFLPFGRQVLALAGSFLENFAKSADKKHYPGDLDNITMEAAGIAHIVHASRDAGINVSIPEAVKGAFDRAVKAGFGANGMPGAIEGIRAPEKN</sequence>
<dbReference type="Proteomes" id="UP000653730">
    <property type="component" value="Unassembled WGS sequence"/>
</dbReference>
<dbReference type="Gene3D" id="1.10.1040.10">
    <property type="entry name" value="N-(1-d-carboxylethyl)-l-norvaline Dehydrogenase, domain 2"/>
    <property type="match status" value="1"/>
</dbReference>
<dbReference type="AlphaFoldDB" id="A0A926JRG8"/>
<dbReference type="InterPro" id="IPR051265">
    <property type="entry name" value="HIBADH-related_NP60_sf"/>
</dbReference>
<evidence type="ECO:0000259" key="3">
    <source>
        <dbReference type="Pfam" id="PF21761"/>
    </source>
</evidence>
<gene>
    <name evidence="4" type="ORF">IBL28_08280</name>
</gene>
<dbReference type="InterPro" id="IPR036291">
    <property type="entry name" value="NAD(P)-bd_dom_sf"/>
</dbReference>
<comment type="caution">
    <text evidence="4">The sequence shown here is derived from an EMBL/GenBank/DDBJ whole genome shotgun (WGS) entry which is preliminary data.</text>
</comment>
<evidence type="ECO:0000313" key="5">
    <source>
        <dbReference type="Proteomes" id="UP000653730"/>
    </source>
</evidence>
<dbReference type="PANTHER" id="PTHR43580">
    <property type="entry name" value="OXIDOREDUCTASE GLYR1-RELATED"/>
    <property type="match status" value="1"/>
</dbReference>
<dbReference type="InterPro" id="IPR006115">
    <property type="entry name" value="6PGDH_NADP-bd"/>
</dbReference>
<accession>A0A926JRG8</accession>
<reference evidence="4 5" key="1">
    <citation type="submission" date="2020-09" db="EMBL/GenBank/DDBJ databases">
        <title>Sinomicrobium weinanense sp. nov., a halophilic bacteria isolated from saline-alkali soil.</title>
        <authorList>
            <person name="Wu P."/>
            <person name="Ren H."/>
            <person name="Mei Y."/>
            <person name="Liang Y."/>
            <person name="Chen Z."/>
        </authorList>
    </citation>
    <scope>NUCLEOTIDE SEQUENCE [LARGE SCALE GENOMIC DNA]</scope>
    <source>
        <strain evidence="4 5">FJxs</strain>
    </source>
</reference>
<name>A0A926JRG8_9FLAO</name>
<feature type="domain" description="NADPH-dependent reductive aminase-like C-terminal" evidence="3">
    <location>
        <begin position="167"/>
        <end position="292"/>
    </location>
</feature>
<dbReference type="PANTHER" id="PTHR43580:SF2">
    <property type="entry name" value="CYTOKINE-LIKE NUCLEAR FACTOR N-PAC"/>
    <property type="match status" value="1"/>
</dbReference>
<evidence type="ECO:0000256" key="1">
    <source>
        <dbReference type="ARBA" id="ARBA00023002"/>
    </source>
</evidence>
<dbReference type="GO" id="GO:0050661">
    <property type="term" value="F:NADP binding"/>
    <property type="evidence" value="ECO:0007669"/>
    <property type="project" value="InterPro"/>
</dbReference>
<proteinExistence type="predicted"/>
<dbReference type="Pfam" id="PF21761">
    <property type="entry name" value="RedAm-like_C"/>
    <property type="match status" value="1"/>
</dbReference>
<organism evidence="4 5">
    <name type="scientific">Sinomicrobium weinanense</name>
    <dbReference type="NCBI Taxonomy" id="2842200"/>
    <lineage>
        <taxon>Bacteria</taxon>
        <taxon>Pseudomonadati</taxon>
        <taxon>Bacteroidota</taxon>
        <taxon>Flavobacteriia</taxon>
        <taxon>Flavobacteriales</taxon>
        <taxon>Flavobacteriaceae</taxon>
        <taxon>Sinomicrobium</taxon>
    </lineage>
</organism>
<dbReference type="Gene3D" id="3.40.50.720">
    <property type="entry name" value="NAD(P)-binding Rossmann-like Domain"/>
    <property type="match status" value="1"/>
</dbReference>
<dbReference type="PIRSF" id="PIRSF000103">
    <property type="entry name" value="HIBADH"/>
    <property type="match status" value="1"/>
</dbReference>
<keyword evidence="1" id="KW-0560">Oxidoreductase</keyword>
<dbReference type="RefSeq" id="WP_187965109.1">
    <property type="nucleotide sequence ID" value="NZ_JACVDC010000018.1"/>
</dbReference>
<dbReference type="InterPro" id="IPR048666">
    <property type="entry name" value="RedAm-like_C"/>
</dbReference>
<keyword evidence="5" id="KW-1185">Reference proteome</keyword>
<protein>
    <submittedName>
        <fullName evidence="4">NAD(P)-dependent oxidoreductase</fullName>
    </submittedName>
</protein>
<dbReference type="InterPro" id="IPR015815">
    <property type="entry name" value="HIBADH-related"/>
</dbReference>
<dbReference type="Pfam" id="PF03446">
    <property type="entry name" value="NAD_binding_2"/>
    <property type="match status" value="1"/>
</dbReference>
<dbReference type="GO" id="GO:0016491">
    <property type="term" value="F:oxidoreductase activity"/>
    <property type="evidence" value="ECO:0007669"/>
    <property type="project" value="UniProtKB-KW"/>
</dbReference>
<feature type="domain" description="6-phosphogluconate dehydrogenase NADP-binding" evidence="2">
    <location>
        <begin position="11"/>
        <end position="165"/>
    </location>
</feature>
<dbReference type="EMBL" id="JACVDC010000018">
    <property type="protein sequence ID" value="MBC9795959.1"/>
    <property type="molecule type" value="Genomic_DNA"/>
</dbReference>
<evidence type="ECO:0000259" key="2">
    <source>
        <dbReference type="Pfam" id="PF03446"/>
    </source>
</evidence>
<dbReference type="InterPro" id="IPR013328">
    <property type="entry name" value="6PGD_dom2"/>
</dbReference>
<evidence type="ECO:0000313" key="4">
    <source>
        <dbReference type="EMBL" id="MBC9795959.1"/>
    </source>
</evidence>